<keyword evidence="4" id="KW-1185">Reference proteome</keyword>
<accession>A0A0G4EJL1</accession>
<dbReference type="OrthoDB" id="419355at2759"/>
<proteinExistence type="predicted"/>
<dbReference type="Proteomes" id="UP000041254">
    <property type="component" value="Unassembled WGS sequence"/>
</dbReference>
<dbReference type="Pfam" id="PF23162">
    <property type="entry name" value="AEP_C962R"/>
    <property type="match status" value="1"/>
</dbReference>
<dbReference type="EMBL" id="CDMY01000243">
    <property type="protein sequence ID" value="CEL96692.1"/>
    <property type="molecule type" value="Genomic_DNA"/>
</dbReference>
<evidence type="ECO:0000313" key="3">
    <source>
        <dbReference type="EMBL" id="CEL96692.1"/>
    </source>
</evidence>
<dbReference type="OMA" id="SINTMRA"/>
<gene>
    <name evidence="3" type="ORF">Vbra_7672</name>
</gene>
<sequence>MADRIHDVMRRVFSSGLPVGALRARPSWHRSASSFPHLVGRGFQCHEDGLVFFPTKEELLQAKPPGSAVWVGSSYLRKLPNKKGELVTTQKYSYFPSHASFWDHVYSRHKMGYLTGLYEVAAEHHPRVLYFDLDGKKPMKKHGNRFLSSLQHLVSWFFSVDDDQLEPVVLASANPDKFSVHVMYPQIQFSNYERQCEVLPTLLNAIHLLDTKTMQIDHTASGLPDTADGADTRGASQPELRDVVDRHPYMKFQLFRAPYACKLKGGEYKKETTLLPQTDFYMHDNLTGFITYVCPDFAAVTDPTMDQLTQHNSVLEEIRRMTIWRGPGLRFKGGHGGAGIPMADINSLYVPEFRQHLIRSTIDFRGLSYADQWSLGLRSINTMRASHFWSWFRLCGSCYTLMHRYESDPETRQRVLDAFLDWSKVPTQ</sequence>
<organism evidence="3 4">
    <name type="scientific">Vitrella brassicaformis (strain CCMP3155)</name>
    <dbReference type="NCBI Taxonomy" id="1169540"/>
    <lineage>
        <taxon>Eukaryota</taxon>
        <taxon>Sar</taxon>
        <taxon>Alveolata</taxon>
        <taxon>Colpodellida</taxon>
        <taxon>Vitrellaceae</taxon>
        <taxon>Vitrella</taxon>
    </lineage>
</organism>
<dbReference type="InParanoid" id="A0A0G4EJL1"/>
<dbReference type="AlphaFoldDB" id="A0A0G4EJL1"/>
<evidence type="ECO:0000256" key="1">
    <source>
        <dbReference type="SAM" id="MobiDB-lite"/>
    </source>
</evidence>
<dbReference type="InterPro" id="IPR056443">
    <property type="entry name" value="AEP_C962R"/>
</dbReference>
<evidence type="ECO:0000259" key="2">
    <source>
        <dbReference type="Pfam" id="PF23162"/>
    </source>
</evidence>
<protein>
    <recommendedName>
        <fullName evidence="2">C962R-like N-terminal AEP domain-containing protein</fullName>
    </recommendedName>
</protein>
<feature type="domain" description="C962R-like N-terminal AEP" evidence="2">
    <location>
        <begin position="99"/>
        <end position="208"/>
    </location>
</feature>
<name>A0A0G4EJL1_VITBC</name>
<reference evidence="3 4" key="1">
    <citation type="submission" date="2014-11" db="EMBL/GenBank/DDBJ databases">
        <authorList>
            <person name="Zhu J."/>
            <person name="Qi W."/>
            <person name="Song R."/>
        </authorList>
    </citation>
    <scope>NUCLEOTIDE SEQUENCE [LARGE SCALE GENOMIC DNA]</scope>
</reference>
<dbReference type="VEuPathDB" id="CryptoDB:Vbra_7672"/>
<feature type="region of interest" description="Disordered" evidence="1">
    <location>
        <begin position="220"/>
        <end position="239"/>
    </location>
</feature>
<evidence type="ECO:0000313" key="4">
    <source>
        <dbReference type="Proteomes" id="UP000041254"/>
    </source>
</evidence>